<evidence type="ECO:0000313" key="3">
    <source>
        <dbReference type="RefSeq" id="XP_023375785.1"/>
    </source>
</evidence>
<dbReference type="KEGG" id="pvp:111729044"/>
<dbReference type="AlphaFoldDB" id="A0A6P6BL37"/>
<organism evidence="2 5">
    <name type="scientific">Pteropus vampyrus</name>
    <name type="common">Large flying fox</name>
    <dbReference type="NCBI Taxonomy" id="132908"/>
    <lineage>
        <taxon>Eukaryota</taxon>
        <taxon>Metazoa</taxon>
        <taxon>Chordata</taxon>
        <taxon>Craniata</taxon>
        <taxon>Vertebrata</taxon>
        <taxon>Euteleostomi</taxon>
        <taxon>Mammalia</taxon>
        <taxon>Eutheria</taxon>
        <taxon>Laurasiatheria</taxon>
        <taxon>Chiroptera</taxon>
        <taxon>Yinpterochiroptera</taxon>
        <taxon>Pteropodoidea</taxon>
        <taxon>Pteropodidae</taxon>
        <taxon>Pteropodinae</taxon>
        <taxon>Pteropus</taxon>
    </lineage>
</organism>
<dbReference type="Proteomes" id="UP000515202">
    <property type="component" value="Unplaced"/>
</dbReference>
<feature type="region of interest" description="Disordered" evidence="1">
    <location>
        <begin position="38"/>
        <end position="59"/>
    </location>
</feature>
<name>A0A6P6BL37_PTEVA</name>
<dbReference type="RefSeq" id="XP_023375787.1">
    <property type="nucleotide sequence ID" value="XM_023520019.1"/>
</dbReference>
<feature type="region of interest" description="Disordered" evidence="1">
    <location>
        <begin position="130"/>
        <end position="166"/>
    </location>
</feature>
<dbReference type="RefSeq" id="XP_023375786.1">
    <property type="nucleotide sequence ID" value="XM_023520018.1"/>
</dbReference>
<evidence type="ECO:0000313" key="5">
    <source>
        <dbReference type="RefSeq" id="XP_023375787.1"/>
    </source>
</evidence>
<sequence length="237" mass="25704">MGQGESDEMDKRSVLSLYLRAEADALCPHMTPAHAALQGANSKRNIRKKNSCKRRNRRESDSVYLPWPLTLQTQASSTAPVLGQTCVVRALPVANTGVDVRHENRKPMGNVEEEKISVLTKTCKAPTGALLPATSPYQPSSERDALADNGKIKVGQNSSHKGRNQKDKKIVASLWPLTVQAWASFIGPAQILKPFAGASPSAIDEVNMGHGSRGQKSETDKRSIVLCIRGPSLMPQD</sequence>
<dbReference type="GeneID" id="111729044"/>
<gene>
    <name evidence="3 4 5" type="primary">LOC111729044</name>
</gene>
<reference evidence="3 4" key="1">
    <citation type="submission" date="2025-04" db="UniProtKB">
        <authorList>
            <consortium name="RefSeq"/>
        </authorList>
    </citation>
    <scope>IDENTIFICATION</scope>
    <source>
        <tissue evidence="3 4">Kidney</tissue>
    </source>
</reference>
<evidence type="ECO:0000313" key="4">
    <source>
        <dbReference type="RefSeq" id="XP_023375786.1"/>
    </source>
</evidence>
<dbReference type="OrthoDB" id="9640251at2759"/>
<dbReference type="RefSeq" id="XP_023375785.1">
    <property type="nucleotide sequence ID" value="XM_023520017.1"/>
</dbReference>
<keyword evidence="2" id="KW-1185">Reference proteome</keyword>
<evidence type="ECO:0000256" key="1">
    <source>
        <dbReference type="SAM" id="MobiDB-lite"/>
    </source>
</evidence>
<proteinExistence type="predicted"/>
<protein>
    <submittedName>
        <fullName evidence="3 4">Uncharacterized protein LOC111729044</fullName>
    </submittedName>
</protein>
<evidence type="ECO:0000313" key="2">
    <source>
        <dbReference type="Proteomes" id="UP000515202"/>
    </source>
</evidence>
<feature type="compositionally biased region" description="Basic residues" evidence="1">
    <location>
        <begin position="44"/>
        <end position="57"/>
    </location>
</feature>
<accession>A0A6P6BL37</accession>